<feature type="chain" id="PRO_5022957160" evidence="2">
    <location>
        <begin position="24"/>
        <end position="402"/>
    </location>
</feature>
<evidence type="ECO:0000313" key="3">
    <source>
        <dbReference type="EMBL" id="KAA1089234.1"/>
    </source>
</evidence>
<feature type="compositionally biased region" description="Basic and acidic residues" evidence="1">
    <location>
        <begin position="93"/>
        <end position="102"/>
    </location>
</feature>
<dbReference type="Proteomes" id="UP000324748">
    <property type="component" value="Unassembled WGS sequence"/>
</dbReference>
<reference evidence="3 4" key="1">
    <citation type="submission" date="2019-05" db="EMBL/GenBank/DDBJ databases">
        <title>Emergence of the Ug99 lineage of the wheat stem rust pathogen through somatic hybridization.</title>
        <authorList>
            <person name="Li F."/>
            <person name="Upadhyaya N.M."/>
            <person name="Sperschneider J."/>
            <person name="Matny O."/>
            <person name="Nguyen-Phuc H."/>
            <person name="Mago R."/>
            <person name="Raley C."/>
            <person name="Miller M.E."/>
            <person name="Silverstein K.A.T."/>
            <person name="Henningsen E."/>
            <person name="Hirsch C.D."/>
            <person name="Visser B."/>
            <person name="Pretorius Z.A."/>
            <person name="Steffenson B.J."/>
            <person name="Schwessinger B."/>
            <person name="Dodds P.N."/>
            <person name="Figueroa M."/>
        </authorList>
    </citation>
    <scope>NUCLEOTIDE SEQUENCE [LARGE SCALE GENOMIC DNA]</scope>
    <source>
        <strain evidence="3">21-0</strain>
    </source>
</reference>
<feature type="region of interest" description="Disordered" evidence="1">
    <location>
        <begin position="75"/>
        <end position="127"/>
    </location>
</feature>
<feature type="compositionally biased region" description="Basic and acidic residues" evidence="1">
    <location>
        <begin position="234"/>
        <end position="262"/>
    </location>
</feature>
<dbReference type="OrthoDB" id="2509711at2759"/>
<feature type="region of interest" description="Disordered" evidence="1">
    <location>
        <begin position="226"/>
        <end position="302"/>
    </location>
</feature>
<organism evidence="3 4">
    <name type="scientific">Puccinia graminis f. sp. tritici</name>
    <dbReference type="NCBI Taxonomy" id="56615"/>
    <lineage>
        <taxon>Eukaryota</taxon>
        <taxon>Fungi</taxon>
        <taxon>Dikarya</taxon>
        <taxon>Basidiomycota</taxon>
        <taxon>Pucciniomycotina</taxon>
        <taxon>Pucciniomycetes</taxon>
        <taxon>Pucciniales</taxon>
        <taxon>Pucciniaceae</taxon>
        <taxon>Puccinia</taxon>
    </lineage>
</organism>
<keyword evidence="4" id="KW-1185">Reference proteome</keyword>
<keyword evidence="2" id="KW-0732">Signal</keyword>
<feature type="compositionally biased region" description="Polar residues" evidence="1">
    <location>
        <begin position="75"/>
        <end position="88"/>
    </location>
</feature>
<evidence type="ECO:0000256" key="2">
    <source>
        <dbReference type="SAM" id="SignalP"/>
    </source>
</evidence>
<comment type="caution">
    <text evidence="3">The sequence shown here is derived from an EMBL/GenBank/DDBJ whole genome shotgun (WGS) entry which is preliminary data.</text>
</comment>
<sequence>MDIHRFIHLALFSWLFVAYPILSLPRPKPMFASVVDGGRATASFKGGAAAKSAAEMAGGVPDPHLNVALESTHTVADPLSSTGSSANPLVNLRKTEIPKPPERPVTPEVKPPETPPEPHAGTDGPQAEKLAEAAKASRLAQLKKISGDGFAYLGSQTWRGLRAIGKAIQRGIRDFGADGSLDYLYRNSRTSLSVAEQEKKALALKNTNIKKMAAWFREKIGSKEAHPSVAEAGGHAEEGSMAAKHSEGLENSHAVEDSKAAKSSDALEDTTAAKNSGSLENKHVPTAAEATKGEESATKALDKKPPGMMAKVWNFIAAPFRSIDRVYTAFRVARAEKVVYGSSKSDRLAAHVLERFEAQGPGFWSRMKTKFPGSSNKVKTIDAEADHAKPVDAADATHNTAV</sequence>
<proteinExistence type="predicted"/>
<protein>
    <submittedName>
        <fullName evidence="3">Uncharacterized protein</fullName>
    </submittedName>
</protein>
<name>A0A5B0NL61_PUCGR</name>
<evidence type="ECO:0000313" key="4">
    <source>
        <dbReference type="Proteomes" id="UP000324748"/>
    </source>
</evidence>
<dbReference type="AlphaFoldDB" id="A0A5B0NL61"/>
<dbReference type="EMBL" id="VSWC01000093">
    <property type="protein sequence ID" value="KAA1089234.1"/>
    <property type="molecule type" value="Genomic_DNA"/>
</dbReference>
<accession>A0A5B0NL61</accession>
<evidence type="ECO:0000256" key="1">
    <source>
        <dbReference type="SAM" id="MobiDB-lite"/>
    </source>
</evidence>
<gene>
    <name evidence="3" type="ORF">PGT21_010978</name>
</gene>
<feature type="signal peptide" evidence="2">
    <location>
        <begin position="1"/>
        <end position="23"/>
    </location>
</feature>
<feature type="compositionally biased region" description="Basic and acidic residues" evidence="1">
    <location>
        <begin position="291"/>
        <end position="302"/>
    </location>
</feature>